<keyword evidence="3" id="KW-1185">Reference proteome</keyword>
<dbReference type="Proteomes" id="UP000583556">
    <property type="component" value="Unassembled WGS sequence"/>
</dbReference>
<dbReference type="RefSeq" id="WP_169491941.1">
    <property type="nucleotide sequence ID" value="NZ_AP029021.1"/>
</dbReference>
<comment type="caution">
    <text evidence="2">The sequence shown here is derived from an EMBL/GenBank/DDBJ whole genome shotgun (WGS) entry which is preliminary data.</text>
</comment>
<proteinExistence type="predicted"/>
<sequence length="250" mass="25197">MPWVDAAKLRKPLALAAGALALVAGHAAMAQAVVVRSTGPSAAQYPMGKKLPASGTLALKAGDHVTVIDKSGTRVLNGPGAFPVTAAVSRDQAGALAVAQMATVPGGARVRTGAVRGAPVPAAEPASGPDSIWYLDVTKGGTFCVADPRQVVLWRPDAVETGMGKLTGADGTSADVTWNAGNPLKLWPSDTLPIIDGQSYGFRNPVGRTVAIKIKLLAQVPTDGLGMASLLADSGCTAQLDVMANSAVGG</sequence>
<name>A0A7Y0BLW1_9SPHN</name>
<accession>A0A7Y0BLW1</accession>
<gene>
    <name evidence="2" type="ORF">HHL27_03450</name>
</gene>
<feature type="chain" id="PRO_5031214323" evidence="1">
    <location>
        <begin position="33"/>
        <end position="250"/>
    </location>
</feature>
<dbReference type="AlphaFoldDB" id="A0A7Y0BLW1"/>
<evidence type="ECO:0000313" key="2">
    <source>
        <dbReference type="EMBL" id="NML92729.1"/>
    </source>
</evidence>
<evidence type="ECO:0000313" key="3">
    <source>
        <dbReference type="Proteomes" id="UP000583556"/>
    </source>
</evidence>
<feature type="signal peptide" evidence="1">
    <location>
        <begin position="1"/>
        <end position="32"/>
    </location>
</feature>
<evidence type="ECO:0000256" key="1">
    <source>
        <dbReference type="SAM" id="SignalP"/>
    </source>
</evidence>
<protein>
    <submittedName>
        <fullName evidence="2">Uncharacterized protein</fullName>
    </submittedName>
</protein>
<reference evidence="2 3" key="1">
    <citation type="submission" date="2020-04" db="EMBL/GenBank/DDBJ databases">
        <title>Novosphingobium sp. TW-4 isolated from soil.</title>
        <authorList>
            <person name="Dahal R.H."/>
            <person name="Chaudhary D.K."/>
        </authorList>
    </citation>
    <scope>NUCLEOTIDE SEQUENCE [LARGE SCALE GENOMIC DNA]</scope>
    <source>
        <strain evidence="2 3">TW-4</strain>
    </source>
</reference>
<keyword evidence="1" id="KW-0732">Signal</keyword>
<organism evidence="2 3">
    <name type="scientific">Novosphingobium olei</name>
    <dbReference type="NCBI Taxonomy" id="2728851"/>
    <lineage>
        <taxon>Bacteria</taxon>
        <taxon>Pseudomonadati</taxon>
        <taxon>Pseudomonadota</taxon>
        <taxon>Alphaproteobacteria</taxon>
        <taxon>Sphingomonadales</taxon>
        <taxon>Sphingomonadaceae</taxon>
        <taxon>Novosphingobium</taxon>
    </lineage>
</organism>
<dbReference type="EMBL" id="JABBGM010000001">
    <property type="protein sequence ID" value="NML92729.1"/>
    <property type="molecule type" value="Genomic_DNA"/>
</dbReference>